<accession>A0ABT0XAE0</accession>
<dbReference type="Pfam" id="PF13556">
    <property type="entry name" value="HTH_30"/>
    <property type="match status" value="1"/>
</dbReference>
<name>A0ABT0XAE0_9ACTN</name>
<keyword evidence="3" id="KW-1185">Reference proteome</keyword>
<reference evidence="2" key="1">
    <citation type="journal article" date="2023" name="Int. J. Syst. Evol. Microbiol.">
        <title>Streptomyces meridianus sp. nov. isolated from brackish water of the Tagus estuary in Alcochete, Portugal.</title>
        <authorList>
            <person name="Santos J.D.N."/>
            <person name="Klimek D."/>
            <person name="Calusinska M."/>
            <person name="Lobo Da Cunha A."/>
            <person name="Catita J."/>
            <person name="Goncalves H."/>
            <person name="Gonzalez I."/>
            <person name="Reyes F."/>
            <person name="Lage O.M."/>
        </authorList>
    </citation>
    <scope>NUCLEOTIDE SEQUENCE</scope>
    <source>
        <strain evidence="2">MTZ3.1</strain>
    </source>
</reference>
<evidence type="ECO:0000259" key="1">
    <source>
        <dbReference type="Pfam" id="PF13556"/>
    </source>
</evidence>
<gene>
    <name evidence="2" type="ORF">M1E25_16245</name>
</gene>
<evidence type="ECO:0000313" key="2">
    <source>
        <dbReference type="EMBL" id="MCM2578883.1"/>
    </source>
</evidence>
<dbReference type="InterPro" id="IPR042070">
    <property type="entry name" value="PucR_C-HTH_sf"/>
</dbReference>
<dbReference type="Proteomes" id="UP001167160">
    <property type="component" value="Unassembled WGS sequence"/>
</dbReference>
<organism evidence="2 3">
    <name type="scientific">Streptomyces meridianus</name>
    <dbReference type="NCBI Taxonomy" id="2938945"/>
    <lineage>
        <taxon>Bacteria</taxon>
        <taxon>Bacillati</taxon>
        <taxon>Actinomycetota</taxon>
        <taxon>Actinomycetes</taxon>
        <taxon>Kitasatosporales</taxon>
        <taxon>Streptomycetaceae</taxon>
        <taxon>Streptomyces</taxon>
    </lineage>
</organism>
<protein>
    <submittedName>
        <fullName evidence="2">Helix-turn-helix domain-containing protein</fullName>
    </submittedName>
</protein>
<dbReference type="InterPro" id="IPR025736">
    <property type="entry name" value="PucR_C-HTH_dom"/>
</dbReference>
<dbReference type="PANTHER" id="PTHR33744">
    <property type="entry name" value="CARBOHYDRATE DIACID REGULATOR"/>
    <property type="match status" value="1"/>
</dbReference>
<feature type="non-terminal residue" evidence="2">
    <location>
        <position position="1"/>
    </location>
</feature>
<evidence type="ECO:0000313" key="3">
    <source>
        <dbReference type="Proteomes" id="UP001167160"/>
    </source>
</evidence>
<dbReference type="Gene3D" id="1.10.10.2840">
    <property type="entry name" value="PucR C-terminal helix-turn-helix domain"/>
    <property type="match status" value="1"/>
</dbReference>
<feature type="domain" description="PucR C-terminal helix-turn-helix" evidence="1">
    <location>
        <begin position="49"/>
        <end position="106"/>
    </location>
</feature>
<dbReference type="PANTHER" id="PTHR33744:SF1">
    <property type="entry name" value="DNA-BINDING TRANSCRIPTIONAL ACTIVATOR ADER"/>
    <property type="match status" value="1"/>
</dbReference>
<proteinExistence type="predicted"/>
<dbReference type="EMBL" id="JAMQGM010000034">
    <property type="protein sequence ID" value="MCM2578883.1"/>
    <property type="molecule type" value="Genomic_DNA"/>
</dbReference>
<dbReference type="InterPro" id="IPR051448">
    <property type="entry name" value="CdaR-like_regulators"/>
</dbReference>
<sequence>RALRRALARRVPLVGPAAGGAGILALVDPEEGRDHARAALAQLDGHPALLETLRMWLSLHGSWDRTAAALEIHRNTVRQRIARTASLLERDLDDPGVRMELWFALEWR</sequence>
<dbReference type="RefSeq" id="WP_251416049.1">
    <property type="nucleotide sequence ID" value="NZ_JAMQGM010000034.1"/>
</dbReference>
<comment type="caution">
    <text evidence="2">The sequence shown here is derived from an EMBL/GenBank/DDBJ whole genome shotgun (WGS) entry which is preliminary data.</text>
</comment>